<feature type="transmembrane region" description="Helical" evidence="1">
    <location>
        <begin position="116"/>
        <end position="136"/>
    </location>
</feature>
<feature type="transmembrane region" description="Helical" evidence="1">
    <location>
        <begin position="384"/>
        <end position="403"/>
    </location>
</feature>
<dbReference type="PANTHER" id="PTHR36840">
    <property type="entry name" value="BLL5714 PROTEIN"/>
    <property type="match status" value="1"/>
</dbReference>
<keyword evidence="1" id="KW-1133">Transmembrane helix</keyword>
<dbReference type="EMBL" id="JACHJW010000001">
    <property type="protein sequence ID" value="MBB4961334.1"/>
    <property type="molecule type" value="Genomic_DNA"/>
</dbReference>
<feature type="transmembrane region" description="Helical" evidence="1">
    <location>
        <begin position="359"/>
        <end position="378"/>
    </location>
</feature>
<dbReference type="PANTHER" id="PTHR36840:SF1">
    <property type="entry name" value="BLL5714 PROTEIN"/>
    <property type="match status" value="1"/>
</dbReference>
<protein>
    <submittedName>
        <fullName evidence="2">Low temperature requirement protein LtrA</fullName>
    </submittedName>
</protein>
<reference evidence="2 3" key="1">
    <citation type="submission" date="2020-08" db="EMBL/GenBank/DDBJ databases">
        <title>Sequencing the genomes of 1000 actinobacteria strains.</title>
        <authorList>
            <person name="Klenk H.-P."/>
        </authorList>
    </citation>
    <scope>NUCLEOTIDE SEQUENCE [LARGE SCALE GENOMIC DNA]</scope>
    <source>
        <strain evidence="2 3">DSM 45886</strain>
    </source>
</reference>
<feature type="transmembrane region" description="Helical" evidence="1">
    <location>
        <begin position="335"/>
        <end position="352"/>
    </location>
</feature>
<dbReference type="InterPro" id="IPR010640">
    <property type="entry name" value="Low_temperature_requirement_A"/>
</dbReference>
<feature type="transmembrane region" description="Helical" evidence="1">
    <location>
        <begin position="26"/>
        <end position="44"/>
    </location>
</feature>
<organism evidence="2 3">
    <name type="scientific">Micromonospora polyrhachis</name>
    <dbReference type="NCBI Taxonomy" id="1282883"/>
    <lineage>
        <taxon>Bacteria</taxon>
        <taxon>Bacillati</taxon>
        <taxon>Actinomycetota</taxon>
        <taxon>Actinomycetes</taxon>
        <taxon>Micromonosporales</taxon>
        <taxon>Micromonosporaceae</taxon>
        <taxon>Micromonospora</taxon>
    </lineage>
</organism>
<feature type="transmembrane region" description="Helical" evidence="1">
    <location>
        <begin position="148"/>
        <end position="167"/>
    </location>
</feature>
<accession>A0A7W7SUT2</accession>
<dbReference type="RefSeq" id="WP_312882396.1">
    <property type="nucleotide sequence ID" value="NZ_JACHJW010000001.1"/>
</dbReference>
<keyword evidence="1" id="KW-0812">Transmembrane</keyword>
<feature type="transmembrane region" description="Helical" evidence="1">
    <location>
        <begin position="50"/>
        <end position="69"/>
    </location>
</feature>
<keyword evidence="3" id="KW-1185">Reference proteome</keyword>
<sequence>MGDQGPRWSHRIQPGAPGLRVTRLELFYDLVFVFAFLNVTALTSEEMTSGALLSGLVVLALLWWCWTGFATVGNAVRADQGLVPLAGLASTAAILVLGLSIPEAFIDEPGGLPGPLVFASCYFLVRVLQVLVFWSVVRGSSELRRRWLLLALPVWISTILILVAALLPPRIFEGAAVSGVRFGLWVVALLVEYGVGAAVWRSGWTLRSAGHWSERHALIVLVALGESVISLGTGPNLRPGLPLTWEILVATMLGVAVIAALWWAYFDTLALAVEQCLHQTQGPKRVSLARDAYTYLHLPLIAGIIMFALGLKRILAEIADPALSDWADTVDQADLYVLYGGVVLYELALNAISLRAFRTIRLSPAGAATMLLLLTPLAVQMPALIALGLLVIVSVSLVTLKVLRPAQSRREVREAALSEQIALEAEETRWRARHRRE</sequence>
<feature type="transmembrane region" description="Helical" evidence="1">
    <location>
        <begin position="216"/>
        <end position="235"/>
    </location>
</feature>
<dbReference type="AlphaFoldDB" id="A0A7W7SUT2"/>
<evidence type="ECO:0000256" key="1">
    <source>
        <dbReference type="SAM" id="Phobius"/>
    </source>
</evidence>
<dbReference type="Pfam" id="PF06772">
    <property type="entry name" value="LtrA"/>
    <property type="match status" value="1"/>
</dbReference>
<feature type="transmembrane region" description="Helical" evidence="1">
    <location>
        <begin position="182"/>
        <end position="204"/>
    </location>
</feature>
<feature type="transmembrane region" description="Helical" evidence="1">
    <location>
        <begin position="81"/>
        <end position="101"/>
    </location>
</feature>
<evidence type="ECO:0000313" key="3">
    <source>
        <dbReference type="Proteomes" id="UP000578819"/>
    </source>
</evidence>
<dbReference type="Proteomes" id="UP000578819">
    <property type="component" value="Unassembled WGS sequence"/>
</dbReference>
<evidence type="ECO:0000313" key="2">
    <source>
        <dbReference type="EMBL" id="MBB4961334.1"/>
    </source>
</evidence>
<feature type="transmembrane region" description="Helical" evidence="1">
    <location>
        <begin position="247"/>
        <end position="273"/>
    </location>
</feature>
<keyword evidence="1" id="KW-0472">Membrane</keyword>
<comment type="caution">
    <text evidence="2">The sequence shown here is derived from an EMBL/GenBank/DDBJ whole genome shotgun (WGS) entry which is preliminary data.</text>
</comment>
<gene>
    <name evidence="2" type="ORF">FHR38_005067</name>
</gene>
<proteinExistence type="predicted"/>
<feature type="transmembrane region" description="Helical" evidence="1">
    <location>
        <begin position="294"/>
        <end position="315"/>
    </location>
</feature>
<name>A0A7W7SUT2_9ACTN</name>